<accession>A0A672I936</accession>
<dbReference type="AlphaFoldDB" id="A0A672I936"/>
<dbReference type="Gene3D" id="2.60.120.260">
    <property type="entry name" value="Galactose-binding domain-like"/>
    <property type="match status" value="1"/>
</dbReference>
<dbReference type="GO" id="GO:0004842">
    <property type="term" value="F:ubiquitin-protein transferase activity"/>
    <property type="evidence" value="ECO:0007669"/>
    <property type="project" value="InterPro"/>
</dbReference>
<dbReference type="PANTHER" id="PTHR46654">
    <property type="entry name" value="E3 UBIQUITIN-PROTEIN LIGASE HECTD3"/>
    <property type="match status" value="1"/>
</dbReference>
<feature type="domain" description="HECT" evidence="5">
    <location>
        <begin position="223"/>
        <end position="468"/>
    </location>
</feature>
<name>A0A672I936_SALFA</name>
<dbReference type="SUPFAM" id="SSF56204">
    <property type="entry name" value="Hect, E3 ligase catalytic domain"/>
    <property type="match status" value="1"/>
</dbReference>
<organism evidence="6 7">
    <name type="scientific">Salarias fasciatus</name>
    <name type="common">Jewelled blenny</name>
    <name type="synonym">Blennius fasciatus</name>
    <dbReference type="NCBI Taxonomy" id="181472"/>
    <lineage>
        <taxon>Eukaryota</taxon>
        <taxon>Metazoa</taxon>
        <taxon>Chordata</taxon>
        <taxon>Craniata</taxon>
        <taxon>Vertebrata</taxon>
        <taxon>Euteleostomi</taxon>
        <taxon>Actinopterygii</taxon>
        <taxon>Neopterygii</taxon>
        <taxon>Teleostei</taxon>
        <taxon>Neoteleostei</taxon>
        <taxon>Acanthomorphata</taxon>
        <taxon>Ovalentaria</taxon>
        <taxon>Blenniimorphae</taxon>
        <taxon>Blenniiformes</taxon>
        <taxon>Blennioidei</taxon>
        <taxon>Blenniidae</taxon>
        <taxon>Salariinae</taxon>
        <taxon>Salarias</taxon>
    </lineage>
</organism>
<reference evidence="6" key="2">
    <citation type="submission" date="2025-08" db="UniProtKB">
        <authorList>
            <consortium name="Ensembl"/>
        </authorList>
    </citation>
    <scope>IDENTIFICATION</scope>
</reference>
<reference evidence="6" key="1">
    <citation type="submission" date="2019-06" db="EMBL/GenBank/DDBJ databases">
        <authorList>
            <consortium name="Wellcome Sanger Institute Data Sharing"/>
        </authorList>
    </citation>
    <scope>NUCLEOTIDE SEQUENCE [LARGE SCALE GENOMIC DNA]</scope>
</reference>
<evidence type="ECO:0000256" key="2">
    <source>
        <dbReference type="ARBA" id="ARBA00022786"/>
    </source>
</evidence>
<sequence length="530" mass="60089">MRRGVVVKKMMLSVNVEDGDFMPKKITIHGGGKHLKKLNEVEVDETVTGEVCVLQDMTCHFPVIEIRIEECVDDGTDVRIRGLSITPYRDNDLGLNADKFRSSKLVRYPRLLSVPPDVLYHRALLIQRFVHLLDSVLPYLVPAWNFSLGDFSKIKSAKQFLLLSKHRAELIAQSLQDSETPEPSETPTVMLNRFLAMAHRENPSLDSSCRKSLFNQMYGALKGSAKLKKTLNYRWPSTYYQWWRCDFIGEGIIDHGGGFRDSLTDISEELCPSSAESPVPLPFFIRTSNQDASDAKDYYVPNPACKEFHKYEWIGQLMGCALRGKNFLVLALPSLVWKQLTGEPVVWSKDFPAVDSVLVNLLEAMENMDQETFEFRFGEELVYTTLLTDGQMVELIPGGSNVSVHYKDRSQFICLVQKARLEESKQQIAALRAGLLKVVPQAVLDLLTWQEVEKKVCGDPEITVEALKLSEDRSRFLKFVTGRSRLPAPFSTLTTLLMFSTPLFLFSAKACEEKLRFAVYNCMSIDTDRG</sequence>
<dbReference type="InParanoid" id="A0A672I936"/>
<evidence type="ECO:0000256" key="4">
    <source>
        <dbReference type="SAM" id="Phobius"/>
    </source>
</evidence>
<dbReference type="OMA" id="DVSIDXQ"/>
<dbReference type="SUPFAM" id="SSF49785">
    <property type="entry name" value="Galactose-binding domain-like"/>
    <property type="match status" value="1"/>
</dbReference>
<gene>
    <name evidence="6" type="primary">LOC115406005</name>
</gene>
<keyword evidence="4" id="KW-0472">Membrane</keyword>
<dbReference type="InterPro" id="IPR035983">
    <property type="entry name" value="Hect_E3_ubiquitin_ligase"/>
</dbReference>
<comment type="caution">
    <text evidence="3">Lacks conserved residue(s) required for the propagation of feature annotation.</text>
</comment>
<evidence type="ECO:0000259" key="5">
    <source>
        <dbReference type="PROSITE" id="PS50237"/>
    </source>
</evidence>
<evidence type="ECO:0000256" key="3">
    <source>
        <dbReference type="PROSITE-ProRule" id="PRU00104"/>
    </source>
</evidence>
<keyword evidence="7" id="KW-1185">Reference proteome</keyword>
<dbReference type="Pfam" id="PF00632">
    <property type="entry name" value="HECT"/>
    <property type="match status" value="1"/>
</dbReference>
<protein>
    <recommendedName>
        <fullName evidence="5">HECT domain-containing protein</fullName>
    </recommendedName>
</protein>
<dbReference type="PROSITE" id="PS50237">
    <property type="entry name" value="HECT"/>
    <property type="match status" value="1"/>
</dbReference>
<dbReference type="Ensembl" id="ENSSFAT00005038906.1">
    <property type="protein sequence ID" value="ENSSFAP00005037510.1"/>
    <property type="gene ID" value="ENSSFAG00005018866.1"/>
</dbReference>
<evidence type="ECO:0000313" key="7">
    <source>
        <dbReference type="Proteomes" id="UP000472267"/>
    </source>
</evidence>
<dbReference type="SMART" id="SM00119">
    <property type="entry name" value="HECTc"/>
    <property type="match status" value="1"/>
</dbReference>
<dbReference type="PANTHER" id="PTHR46654:SF1">
    <property type="entry name" value="E3 UBIQUITIN-PROTEIN LIGASE HECTD3"/>
    <property type="match status" value="1"/>
</dbReference>
<dbReference type="InterPro" id="IPR000569">
    <property type="entry name" value="HECT_dom"/>
</dbReference>
<evidence type="ECO:0000313" key="6">
    <source>
        <dbReference type="Ensembl" id="ENSSFAP00005037510.1"/>
    </source>
</evidence>
<keyword evidence="1" id="KW-0808">Transferase</keyword>
<keyword evidence="4" id="KW-1133">Transmembrane helix</keyword>
<reference evidence="6" key="3">
    <citation type="submission" date="2025-09" db="UniProtKB">
        <authorList>
            <consortium name="Ensembl"/>
        </authorList>
    </citation>
    <scope>IDENTIFICATION</scope>
</reference>
<keyword evidence="2 3" id="KW-0833">Ubl conjugation pathway</keyword>
<dbReference type="Gene3D" id="3.90.1750.10">
    <property type="entry name" value="Hect, E3 ligase catalytic domains"/>
    <property type="match status" value="1"/>
</dbReference>
<dbReference type="GO" id="GO:0043161">
    <property type="term" value="P:proteasome-mediated ubiquitin-dependent protein catabolic process"/>
    <property type="evidence" value="ECO:0007669"/>
    <property type="project" value="TreeGrafter"/>
</dbReference>
<dbReference type="InterPro" id="IPR042469">
    <property type="entry name" value="HECTD3"/>
</dbReference>
<feature type="transmembrane region" description="Helical" evidence="4">
    <location>
        <begin position="486"/>
        <end position="506"/>
    </location>
</feature>
<evidence type="ECO:0000256" key="1">
    <source>
        <dbReference type="ARBA" id="ARBA00022679"/>
    </source>
</evidence>
<dbReference type="InterPro" id="IPR008979">
    <property type="entry name" value="Galactose-bd-like_sf"/>
</dbReference>
<proteinExistence type="predicted"/>
<dbReference type="Gene3D" id="3.30.2160.10">
    <property type="entry name" value="Hect, E3 ligase catalytic domain"/>
    <property type="match status" value="1"/>
</dbReference>
<dbReference type="Proteomes" id="UP000472267">
    <property type="component" value="Chromosome 18"/>
</dbReference>
<keyword evidence="4" id="KW-0812">Transmembrane</keyword>